<dbReference type="PROSITE" id="PS50021">
    <property type="entry name" value="CH"/>
    <property type="match status" value="2"/>
</dbReference>
<keyword evidence="1" id="KW-0677">Repeat</keyword>
<dbReference type="CDD" id="cd21248">
    <property type="entry name" value="CH_SPTB_like_rpt2"/>
    <property type="match status" value="1"/>
</dbReference>
<evidence type="ECO:0000313" key="5">
    <source>
        <dbReference type="Proteomes" id="UP001209878"/>
    </source>
</evidence>
<evidence type="ECO:0000256" key="1">
    <source>
        <dbReference type="ARBA" id="ARBA00022737"/>
    </source>
</evidence>
<dbReference type="SMART" id="SM00033">
    <property type="entry name" value="CH"/>
    <property type="match status" value="2"/>
</dbReference>
<dbReference type="Pfam" id="PF00307">
    <property type="entry name" value="CH"/>
    <property type="match status" value="2"/>
</dbReference>
<dbReference type="PROSITE" id="PS00019">
    <property type="entry name" value="ACTININ_1"/>
    <property type="match status" value="1"/>
</dbReference>
<evidence type="ECO:0000313" key="4">
    <source>
        <dbReference type="EMBL" id="KAK2182079.1"/>
    </source>
</evidence>
<dbReference type="Gene3D" id="1.20.58.60">
    <property type="match status" value="1"/>
</dbReference>
<dbReference type="Proteomes" id="UP001209878">
    <property type="component" value="Unassembled WGS sequence"/>
</dbReference>
<dbReference type="FunFam" id="1.10.418.10:FF:000003">
    <property type="entry name" value="Spectrin beta chain"/>
    <property type="match status" value="1"/>
</dbReference>
<accession>A0AAD9NVZ9</accession>
<dbReference type="InterPro" id="IPR001589">
    <property type="entry name" value="Actinin_actin-bd_CS"/>
</dbReference>
<gene>
    <name evidence="4" type="ORF">NP493_368g02094</name>
</gene>
<keyword evidence="2" id="KW-0009">Actin-binding</keyword>
<dbReference type="PANTHER" id="PTHR11915">
    <property type="entry name" value="SPECTRIN/FILAMIN RELATED CYTOSKELETAL PROTEIN"/>
    <property type="match status" value="1"/>
</dbReference>
<dbReference type="AlphaFoldDB" id="A0AAD9NVZ9"/>
<organism evidence="4 5">
    <name type="scientific">Ridgeia piscesae</name>
    <name type="common">Tubeworm</name>
    <dbReference type="NCBI Taxonomy" id="27915"/>
    <lineage>
        <taxon>Eukaryota</taxon>
        <taxon>Metazoa</taxon>
        <taxon>Spiralia</taxon>
        <taxon>Lophotrochozoa</taxon>
        <taxon>Annelida</taxon>
        <taxon>Polychaeta</taxon>
        <taxon>Sedentaria</taxon>
        <taxon>Canalipalpata</taxon>
        <taxon>Sabellida</taxon>
        <taxon>Siboglinidae</taxon>
        <taxon>Ridgeia</taxon>
    </lineage>
</organism>
<feature type="domain" description="Calponin-homology (CH)" evidence="3">
    <location>
        <begin position="171"/>
        <end position="276"/>
    </location>
</feature>
<feature type="domain" description="Calponin-homology (CH)" evidence="3">
    <location>
        <begin position="52"/>
        <end position="156"/>
    </location>
</feature>
<evidence type="ECO:0000256" key="2">
    <source>
        <dbReference type="ARBA" id="ARBA00023203"/>
    </source>
</evidence>
<dbReference type="EMBL" id="JAODUO010000368">
    <property type="protein sequence ID" value="KAK2182079.1"/>
    <property type="molecule type" value="Genomic_DNA"/>
</dbReference>
<proteinExistence type="predicted"/>
<evidence type="ECO:0000259" key="3">
    <source>
        <dbReference type="PROSITE" id="PS50021"/>
    </source>
</evidence>
<dbReference type="InterPro" id="IPR001715">
    <property type="entry name" value="CH_dom"/>
</dbReference>
<dbReference type="SUPFAM" id="SSF46966">
    <property type="entry name" value="Spectrin repeat"/>
    <property type="match status" value="1"/>
</dbReference>
<dbReference type="CDD" id="cd21246">
    <property type="entry name" value="CH_SPTB-like_rpt1"/>
    <property type="match status" value="1"/>
</dbReference>
<dbReference type="SUPFAM" id="SSF47576">
    <property type="entry name" value="Calponin-homology domain, CH-domain"/>
    <property type="match status" value="1"/>
</dbReference>
<dbReference type="PROSITE" id="PS00020">
    <property type="entry name" value="ACTININ_2"/>
    <property type="match status" value="1"/>
</dbReference>
<sequence length="413" mass="47370">MEIETLQSGDLLKNHNAILDNMENEDDWEGGDNSAKLFERSRIKALADERETVQKKTFCKWVNSHLSRVGCRAQDLYVDLRDGKLLIKLLEVLSGERLPRPTKGKMRIHCLENVDKSLSFLNEQRVHLENVGAHDIVDGNPRLTLGLIWTIILRFQIQDITIEESETRETRSAKDALLLWCQMKTAGYPNVNVRNFSTSWRDGLAFNALIHKHRPDLIEYNKLTKSNAAYNLNSAFNTAEEKLGLAPLLDVQDVNVEYPDEKSIITYVVTYYHFFSKMKAESVQGRRVGKVIDNCLENEDMIHQYETLTSDLLQWINVTIESLNDHHFANSLQGVQQQLGAFSTYRTVEKPPKFVEKGNLEVQLFTIQNKMRVNNQKAYTPAEGLLISDINSAFGPSWRRPSTRGNWPCTRNS</sequence>
<dbReference type="FunFam" id="1.10.418.10:FF:000004">
    <property type="entry name" value="Spectrin beta chain"/>
    <property type="match status" value="1"/>
</dbReference>
<comment type="caution">
    <text evidence="4">The sequence shown here is derived from an EMBL/GenBank/DDBJ whole genome shotgun (WGS) entry which is preliminary data.</text>
</comment>
<reference evidence="4" key="1">
    <citation type="journal article" date="2023" name="Mol. Biol. Evol.">
        <title>Third-Generation Sequencing Reveals the Adaptive Role of the Epigenome in Three Deep-Sea Polychaetes.</title>
        <authorList>
            <person name="Perez M."/>
            <person name="Aroh O."/>
            <person name="Sun Y."/>
            <person name="Lan Y."/>
            <person name="Juniper S.K."/>
            <person name="Young C.R."/>
            <person name="Angers B."/>
            <person name="Qian P.Y."/>
        </authorList>
    </citation>
    <scope>NUCLEOTIDE SEQUENCE</scope>
    <source>
        <strain evidence="4">R07B-5</strain>
    </source>
</reference>
<protein>
    <recommendedName>
        <fullName evidence="3">Calponin-homology (CH) domain-containing protein</fullName>
    </recommendedName>
</protein>
<dbReference type="InterPro" id="IPR036872">
    <property type="entry name" value="CH_dom_sf"/>
</dbReference>
<name>A0AAD9NVZ9_RIDPI</name>
<dbReference type="Gene3D" id="1.10.418.10">
    <property type="entry name" value="Calponin-like domain"/>
    <property type="match status" value="2"/>
</dbReference>
<keyword evidence="5" id="KW-1185">Reference proteome</keyword>
<dbReference type="GO" id="GO:0003779">
    <property type="term" value="F:actin binding"/>
    <property type="evidence" value="ECO:0007669"/>
    <property type="project" value="UniProtKB-KW"/>
</dbReference>